<dbReference type="PROSITE" id="PS00105">
    <property type="entry name" value="AA_TRANSFER_CLASS_1"/>
    <property type="match status" value="1"/>
</dbReference>
<dbReference type="GO" id="GO:0006533">
    <property type="term" value="P:L-aspartate catabolic process"/>
    <property type="evidence" value="ECO:0007669"/>
    <property type="project" value="TreeGrafter"/>
</dbReference>
<dbReference type="OrthoDB" id="6752799at2759"/>
<comment type="similarity">
    <text evidence="2">Belongs to the class-I pyridoxal-phosphate-dependent aminotransferase family.</text>
</comment>
<dbReference type="FunFam" id="3.40.640.10:FF:000026">
    <property type="entry name" value="Aspartate aminotransferase"/>
    <property type="match status" value="1"/>
</dbReference>
<dbReference type="SUPFAM" id="SSF53383">
    <property type="entry name" value="PLP-dependent transferases"/>
    <property type="match status" value="1"/>
</dbReference>
<sequence length="443" mass="48696">MLSSCRLVARSGAIQSSLPRTIALRSASTWASVPQGPPAILGITEAFKADSFQEKINLGVGAYRDDKGKPYVLPSVRTAEKKVVDSALDKEYAGITGVPSFTKAAAILAYGSSSDAIKNDRIAITQSISGTGALRIGGEFLARHYPSSKKIYIPTPSWANHNAVFKDSGLEVVKYKYYNKDTIGLDFDGMVEDLKAAPEGSIVLLHACAHNPTGIDPSEQQWRQISDVVKEKRHYPFFDMAYQGFASGDTKKDAFPVRLFESQGHHFCLAQSFAKNMGLYGERVGAFSICCESAEEKKRVDSQLKILVRPLYSNPPVHGARIAAEILNNPELNQQWLEEVKGMADRIISMRALLKKNLEDLGSKHDWSHITSQIGMFAYTGLKPEQMDKLAKEVSRICTKDSYDGAYMHQHSVYATKDGRISVAGITTGNVKRLAESIHQVTS</sequence>
<evidence type="ECO:0000256" key="2">
    <source>
        <dbReference type="ARBA" id="ARBA00007441"/>
    </source>
</evidence>
<evidence type="ECO:0000256" key="3">
    <source>
        <dbReference type="ARBA" id="ARBA00011738"/>
    </source>
</evidence>
<reference evidence="10" key="1">
    <citation type="submission" date="2021-03" db="EMBL/GenBank/DDBJ databases">
        <authorList>
            <person name="Tagirdzhanova G."/>
        </authorList>
    </citation>
    <scope>NUCLEOTIDE SEQUENCE</scope>
</reference>
<evidence type="ECO:0000256" key="5">
    <source>
        <dbReference type="ARBA" id="ARBA00022679"/>
    </source>
</evidence>
<dbReference type="GO" id="GO:0004069">
    <property type="term" value="F:L-aspartate:2-oxoglutarate aminotransferase activity"/>
    <property type="evidence" value="ECO:0007669"/>
    <property type="project" value="UniProtKB-EC"/>
</dbReference>
<dbReference type="InterPro" id="IPR004839">
    <property type="entry name" value="Aminotransferase_I/II_large"/>
</dbReference>
<keyword evidence="6" id="KW-0663">Pyridoxal phosphate</keyword>
<dbReference type="GO" id="GO:0030170">
    <property type="term" value="F:pyridoxal phosphate binding"/>
    <property type="evidence" value="ECO:0007669"/>
    <property type="project" value="InterPro"/>
</dbReference>
<dbReference type="Gene3D" id="3.90.1150.10">
    <property type="entry name" value="Aspartate Aminotransferase, domain 1"/>
    <property type="match status" value="2"/>
</dbReference>
<dbReference type="PANTHER" id="PTHR11879">
    <property type="entry name" value="ASPARTATE AMINOTRANSFERASE"/>
    <property type="match status" value="1"/>
</dbReference>
<dbReference type="EMBL" id="CAJPDT010000029">
    <property type="protein sequence ID" value="CAF9922119.1"/>
    <property type="molecule type" value="Genomic_DNA"/>
</dbReference>
<feature type="domain" description="Aminotransferase class I/classII large" evidence="9">
    <location>
        <begin position="54"/>
        <end position="438"/>
    </location>
</feature>
<dbReference type="NCBIfam" id="NF006719">
    <property type="entry name" value="PRK09257.1"/>
    <property type="match status" value="1"/>
</dbReference>
<organism evidence="10 11">
    <name type="scientific">Imshaugia aleurites</name>
    <dbReference type="NCBI Taxonomy" id="172621"/>
    <lineage>
        <taxon>Eukaryota</taxon>
        <taxon>Fungi</taxon>
        <taxon>Dikarya</taxon>
        <taxon>Ascomycota</taxon>
        <taxon>Pezizomycotina</taxon>
        <taxon>Lecanoromycetes</taxon>
        <taxon>OSLEUM clade</taxon>
        <taxon>Lecanoromycetidae</taxon>
        <taxon>Lecanorales</taxon>
        <taxon>Lecanorineae</taxon>
        <taxon>Parmeliaceae</taxon>
        <taxon>Imshaugia</taxon>
    </lineage>
</organism>
<dbReference type="InterPro" id="IPR004838">
    <property type="entry name" value="NHTrfase_class1_PyrdxlP-BS"/>
</dbReference>
<evidence type="ECO:0000256" key="1">
    <source>
        <dbReference type="ARBA" id="ARBA00001933"/>
    </source>
</evidence>
<dbReference type="PANTHER" id="PTHR11879:SF22">
    <property type="entry name" value="ASPARTATE AMINOTRANSFERASE, MITOCHONDRIAL"/>
    <property type="match status" value="1"/>
</dbReference>
<proteinExistence type="inferred from homology"/>
<evidence type="ECO:0000313" key="11">
    <source>
        <dbReference type="Proteomes" id="UP000664534"/>
    </source>
</evidence>
<dbReference type="Gene3D" id="3.40.640.10">
    <property type="entry name" value="Type I PLP-dependent aspartate aminotransferase-like (Major domain)"/>
    <property type="match status" value="1"/>
</dbReference>
<comment type="miscellaneous">
    <text evidence="8">In eukaryotes there are cytoplasmic, mitochondrial and chloroplastic isozymes.</text>
</comment>
<keyword evidence="11" id="KW-1185">Reference proteome</keyword>
<protein>
    <recommendedName>
        <fullName evidence="8">Aspartate aminotransferase</fullName>
        <ecNumber evidence="8">2.6.1.1</ecNumber>
    </recommendedName>
</protein>
<dbReference type="EC" id="2.6.1.1" evidence="8"/>
<name>A0A8H3IQD1_9LECA</name>
<dbReference type="Pfam" id="PF00155">
    <property type="entry name" value="Aminotran_1_2"/>
    <property type="match status" value="1"/>
</dbReference>
<evidence type="ECO:0000313" key="10">
    <source>
        <dbReference type="EMBL" id="CAF9922119.1"/>
    </source>
</evidence>
<accession>A0A8H3IQD1</accession>
<evidence type="ECO:0000259" key="9">
    <source>
        <dbReference type="Pfam" id="PF00155"/>
    </source>
</evidence>
<comment type="catalytic activity">
    <reaction evidence="7 8">
        <text>L-aspartate + 2-oxoglutarate = oxaloacetate + L-glutamate</text>
        <dbReference type="Rhea" id="RHEA:21824"/>
        <dbReference type="ChEBI" id="CHEBI:16452"/>
        <dbReference type="ChEBI" id="CHEBI:16810"/>
        <dbReference type="ChEBI" id="CHEBI:29985"/>
        <dbReference type="ChEBI" id="CHEBI:29991"/>
        <dbReference type="EC" id="2.6.1.1"/>
    </reaction>
</comment>
<evidence type="ECO:0000256" key="6">
    <source>
        <dbReference type="ARBA" id="ARBA00022898"/>
    </source>
</evidence>
<keyword evidence="4 8" id="KW-0032">Aminotransferase</keyword>
<comment type="caution">
    <text evidence="10">The sequence shown here is derived from an EMBL/GenBank/DDBJ whole genome shotgun (WGS) entry which is preliminary data.</text>
</comment>
<dbReference type="InterPro" id="IPR000796">
    <property type="entry name" value="Asp_trans"/>
</dbReference>
<evidence type="ECO:0000256" key="4">
    <source>
        <dbReference type="ARBA" id="ARBA00022576"/>
    </source>
</evidence>
<dbReference type="InterPro" id="IPR015422">
    <property type="entry name" value="PyrdxlP-dep_Trfase_small"/>
</dbReference>
<dbReference type="InterPro" id="IPR015424">
    <property type="entry name" value="PyrdxlP-dep_Trfase"/>
</dbReference>
<dbReference type="AlphaFoldDB" id="A0A8H3IQD1"/>
<keyword evidence="5 8" id="KW-0808">Transferase</keyword>
<dbReference type="CDD" id="cd00609">
    <property type="entry name" value="AAT_like"/>
    <property type="match status" value="1"/>
</dbReference>
<evidence type="ECO:0000256" key="7">
    <source>
        <dbReference type="ARBA" id="ARBA00049185"/>
    </source>
</evidence>
<dbReference type="PRINTS" id="PR00799">
    <property type="entry name" value="TRANSAMINASE"/>
</dbReference>
<comment type="cofactor">
    <cofactor evidence="1">
        <name>pyridoxal 5'-phosphate</name>
        <dbReference type="ChEBI" id="CHEBI:597326"/>
    </cofactor>
</comment>
<dbReference type="GO" id="GO:0005739">
    <property type="term" value="C:mitochondrion"/>
    <property type="evidence" value="ECO:0007669"/>
    <property type="project" value="TreeGrafter"/>
</dbReference>
<dbReference type="InterPro" id="IPR015421">
    <property type="entry name" value="PyrdxlP-dep_Trfase_major"/>
</dbReference>
<comment type="subunit">
    <text evidence="3 8">Homodimer.</text>
</comment>
<dbReference type="Proteomes" id="UP000664534">
    <property type="component" value="Unassembled WGS sequence"/>
</dbReference>
<evidence type="ECO:0000256" key="8">
    <source>
        <dbReference type="RuleBase" id="RU000480"/>
    </source>
</evidence>
<gene>
    <name evidence="10" type="primary">AAT1</name>
    <name evidence="10" type="ORF">IMSHALPRED_005347</name>
</gene>